<keyword evidence="1" id="KW-0812">Transmembrane</keyword>
<reference evidence="3 4" key="1">
    <citation type="journal article" date="2018" name="Parasitology">
        <title>The reduced genome of Candidatus Kinetoplastibacterium sorsogonicusi, the endosymbiont of Kentomonas sorsogonicus (Trypanosomatidae): loss of the haem-synthesis pathway.</title>
        <authorList>
            <person name="Silva F.M."/>
            <person name="Kostygov A.Y."/>
            <person name="Spodareva V.V."/>
            <person name="Butenko A."/>
            <person name="Tossou R."/>
            <person name="Lukes J."/>
            <person name="Yurchenko V."/>
            <person name="Alves J.M.P."/>
        </authorList>
    </citation>
    <scope>NUCLEOTIDE SEQUENCE [LARGE SCALE GENOMIC DNA]</scope>
    <source>
        <strain evidence="3 4">MF-08</strain>
    </source>
</reference>
<gene>
    <name evidence="3" type="primary">mlaD</name>
    <name evidence="3" type="ORF">CKSOR_00032</name>
</gene>
<dbReference type="RefSeq" id="WP_108673602.1">
    <property type="nucleotide sequence ID" value="NZ_CP025628.1"/>
</dbReference>
<sequence>MSKQKTDLFVGIFIVIGIISIIFLFIKVSSYKSLSLKSTYTINAKFDNIGNLRKNSPVKCSGVIVGRVSNIKLDQELCQALVIMKIENQYKFSKDTSANIFTSGLLGEQYVGLSYGESTELLSDNDEIIYTQSSIVLEELIGKLIYSSISK</sequence>
<dbReference type="GO" id="GO:0005548">
    <property type="term" value="F:phospholipid transporter activity"/>
    <property type="evidence" value="ECO:0007669"/>
    <property type="project" value="TreeGrafter"/>
</dbReference>
<dbReference type="AlphaFoldDB" id="A0A3S7J922"/>
<dbReference type="InterPro" id="IPR030970">
    <property type="entry name" value="ABC_MlaD"/>
</dbReference>
<dbReference type="GO" id="GO:0005543">
    <property type="term" value="F:phospholipid binding"/>
    <property type="evidence" value="ECO:0007669"/>
    <property type="project" value="TreeGrafter"/>
</dbReference>
<dbReference type="InterPro" id="IPR052336">
    <property type="entry name" value="MlaD_Phospholipid_Transporter"/>
</dbReference>
<dbReference type="Pfam" id="PF02470">
    <property type="entry name" value="MlaD"/>
    <property type="match status" value="1"/>
</dbReference>
<dbReference type="KEGG" id="kso:CKSOR_00032"/>
<keyword evidence="4" id="KW-1185">Reference proteome</keyword>
<evidence type="ECO:0000259" key="2">
    <source>
        <dbReference type="Pfam" id="PF02470"/>
    </source>
</evidence>
<keyword evidence="1" id="KW-1133">Transmembrane helix</keyword>
<feature type="transmembrane region" description="Helical" evidence="1">
    <location>
        <begin position="6"/>
        <end position="26"/>
    </location>
</feature>
<dbReference type="InterPro" id="IPR003399">
    <property type="entry name" value="Mce/MlaD"/>
</dbReference>
<dbReference type="EMBL" id="CP025628">
    <property type="protein sequence ID" value="AWD32177.1"/>
    <property type="molecule type" value="Genomic_DNA"/>
</dbReference>
<keyword evidence="1" id="KW-0472">Membrane</keyword>
<dbReference type="Proteomes" id="UP000266796">
    <property type="component" value="Chromosome"/>
</dbReference>
<name>A0A3S7J922_9PROT</name>
<protein>
    <submittedName>
        <fullName evidence="3">Putative phospholipid ABC transporter-binding protein MlaD</fullName>
    </submittedName>
</protein>
<accession>A0A3S7J922</accession>
<organism evidence="3 4">
    <name type="scientific">Candidatus Kinetoplastidibacterium kentomonadis</name>
    <dbReference type="NCBI Taxonomy" id="1576550"/>
    <lineage>
        <taxon>Bacteria</taxon>
        <taxon>Pseudomonadati</taxon>
        <taxon>Pseudomonadota</taxon>
        <taxon>Betaproteobacteria</taxon>
        <taxon>Candidatus Kinetoplastidibacterium</taxon>
    </lineage>
</organism>
<evidence type="ECO:0000313" key="4">
    <source>
        <dbReference type="Proteomes" id="UP000266796"/>
    </source>
</evidence>
<evidence type="ECO:0000256" key="1">
    <source>
        <dbReference type="SAM" id="Phobius"/>
    </source>
</evidence>
<feature type="domain" description="Mce/MlaD" evidence="2">
    <location>
        <begin position="39"/>
        <end position="116"/>
    </location>
</feature>
<evidence type="ECO:0000313" key="3">
    <source>
        <dbReference type="EMBL" id="AWD32177.1"/>
    </source>
</evidence>
<proteinExistence type="predicted"/>
<dbReference type="OrthoDB" id="9788420at2"/>
<dbReference type="PANTHER" id="PTHR33371:SF4">
    <property type="entry name" value="INTERMEMBRANE PHOSPHOLIPID TRANSPORT SYSTEM BINDING PROTEIN MLAD"/>
    <property type="match status" value="1"/>
</dbReference>
<dbReference type="NCBIfam" id="TIGR04430">
    <property type="entry name" value="OM_asym_MlaD"/>
    <property type="match status" value="1"/>
</dbReference>
<dbReference type="PANTHER" id="PTHR33371">
    <property type="entry name" value="INTERMEMBRANE PHOSPHOLIPID TRANSPORT SYSTEM BINDING PROTEIN MLAD-RELATED"/>
    <property type="match status" value="1"/>
</dbReference>